<dbReference type="Proteomes" id="UP000184069">
    <property type="component" value="Unassembled WGS sequence"/>
</dbReference>
<keyword evidence="1" id="KW-1133">Transmembrane helix</keyword>
<dbReference type="RefSeq" id="WP_066692566.1">
    <property type="nucleotide sequence ID" value="NZ_FRBM01000003.1"/>
</dbReference>
<protein>
    <submittedName>
        <fullName evidence="4">Uncharacterized protein</fullName>
    </submittedName>
</protein>
<dbReference type="STRING" id="1423959.SAMN05444407_10363"/>
<evidence type="ECO:0000313" key="3">
    <source>
        <dbReference type="EMBL" id="OCA79806.1"/>
    </source>
</evidence>
<evidence type="ECO:0000313" key="6">
    <source>
        <dbReference type="Proteomes" id="UP000184069"/>
    </source>
</evidence>
<name>A0A1M6Z3E3_9FLAO</name>
<dbReference type="AlphaFoldDB" id="A0A1M6Z3E3"/>
<evidence type="ECO:0000256" key="1">
    <source>
        <dbReference type="SAM" id="Phobius"/>
    </source>
</evidence>
<keyword evidence="1" id="KW-0472">Membrane</keyword>
<evidence type="ECO:0000256" key="2">
    <source>
        <dbReference type="SAM" id="SignalP"/>
    </source>
</evidence>
<dbReference type="EMBL" id="MAYF01000049">
    <property type="protein sequence ID" value="OCA79806.1"/>
    <property type="molecule type" value="Genomic_DNA"/>
</dbReference>
<organism evidence="4 6">
    <name type="scientific">Chryseobacterium contaminans</name>
    <dbReference type="NCBI Taxonomy" id="1423959"/>
    <lineage>
        <taxon>Bacteria</taxon>
        <taxon>Pseudomonadati</taxon>
        <taxon>Bacteroidota</taxon>
        <taxon>Flavobacteriia</taxon>
        <taxon>Flavobacteriales</taxon>
        <taxon>Weeksellaceae</taxon>
        <taxon>Chryseobacterium group</taxon>
        <taxon>Chryseobacterium</taxon>
    </lineage>
</organism>
<sequence>MKTPFKYTAAFTFVFISMYTFACDTCKLRQPKVTQDFTHGTGPDSDWDWFIVGLVIAITVVAFAYSVKYLIWPGERNKNHVKYNFLK</sequence>
<accession>A0A1M6Z3E3</accession>
<evidence type="ECO:0000313" key="5">
    <source>
        <dbReference type="Proteomes" id="UP000093508"/>
    </source>
</evidence>
<keyword evidence="1" id="KW-0812">Transmembrane</keyword>
<reference evidence="4 6" key="2">
    <citation type="submission" date="2016-11" db="EMBL/GenBank/DDBJ databases">
        <authorList>
            <person name="Jaros S."/>
            <person name="Januszkiewicz K."/>
            <person name="Wedrychowicz H."/>
        </authorList>
    </citation>
    <scope>NUCLEOTIDE SEQUENCE [LARGE SCALE GENOMIC DNA]</scope>
    <source>
        <strain evidence="4 6">DSM 27621</strain>
    </source>
</reference>
<keyword evidence="2" id="KW-0732">Signal</keyword>
<reference evidence="3 5" key="1">
    <citation type="submission" date="2016-07" db="EMBL/GenBank/DDBJ databases">
        <authorList>
            <person name="Jeong J.-J."/>
            <person name="Kim D.W."/>
            <person name="Sang M.K."/>
            <person name="Choi I.-G."/>
            <person name="Kim K.D."/>
        </authorList>
    </citation>
    <scope>NUCLEOTIDE SEQUENCE [LARGE SCALE GENOMIC DNA]</scope>
    <source>
        <strain evidence="3 5">C-26</strain>
    </source>
</reference>
<dbReference type="EMBL" id="FRBM01000003">
    <property type="protein sequence ID" value="SHL24809.1"/>
    <property type="molecule type" value="Genomic_DNA"/>
</dbReference>
<feature type="transmembrane region" description="Helical" evidence="1">
    <location>
        <begin position="49"/>
        <end position="72"/>
    </location>
</feature>
<feature type="signal peptide" evidence="2">
    <location>
        <begin position="1"/>
        <end position="22"/>
    </location>
</feature>
<evidence type="ECO:0000313" key="4">
    <source>
        <dbReference type="EMBL" id="SHL24809.1"/>
    </source>
</evidence>
<proteinExistence type="predicted"/>
<keyword evidence="5" id="KW-1185">Reference proteome</keyword>
<gene>
    <name evidence="3" type="ORF">BBH99_17640</name>
    <name evidence="4" type="ORF">SAMN05444407_10363</name>
</gene>
<feature type="chain" id="PRO_5009923120" evidence="2">
    <location>
        <begin position="23"/>
        <end position="87"/>
    </location>
</feature>
<dbReference type="Proteomes" id="UP000093508">
    <property type="component" value="Unassembled WGS sequence"/>
</dbReference>